<accession>A0A9Q1K7G0</accession>
<dbReference type="SMART" id="SM00332">
    <property type="entry name" value="PP2Cc"/>
    <property type="match status" value="1"/>
</dbReference>
<proteinExistence type="predicted"/>
<evidence type="ECO:0000259" key="1">
    <source>
        <dbReference type="PROSITE" id="PS51746"/>
    </source>
</evidence>
<dbReference type="InterPro" id="IPR001932">
    <property type="entry name" value="PPM-type_phosphatase-like_dom"/>
</dbReference>
<dbReference type="EMBL" id="JAKOGI010000243">
    <property type="protein sequence ID" value="KAJ8438731.1"/>
    <property type="molecule type" value="Genomic_DNA"/>
</dbReference>
<name>A0A9Q1K7G0_9CARY</name>
<feature type="domain" description="PPM-type phosphatase" evidence="1">
    <location>
        <begin position="108"/>
        <end position="359"/>
    </location>
</feature>
<dbReference type="Proteomes" id="UP001153076">
    <property type="component" value="Unassembled WGS sequence"/>
</dbReference>
<dbReference type="PROSITE" id="PS51746">
    <property type="entry name" value="PPM_2"/>
    <property type="match status" value="1"/>
</dbReference>
<dbReference type="CDD" id="cd00143">
    <property type="entry name" value="PP2Cc"/>
    <property type="match status" value="1"/>
</dbReference>
<dbReference type="SUPFAM" id="SSF81606">
    <property type="entry name" value="PP2C-like"/>
    <property type="match status" value="1"/>
</dbReference>
<dbReference type="InterPro" id="IPR036457">
    <property type="entry name" value="PPM-type-like_dom_sf"/>
</dbReference>
<dbReference type="InterPro" id="IPR015655">
    <property type="entry name" value="PP2C"/>
</dbReference>
<dbReference type="OrthoDB" id="10264738at2759"/>
<dbReference type="GO" id="GO:0004722">
    <property type="term" value="F:protein serine/threonine phosphatase activity"/>
    <property type="evidence" value="ECO:0007669"/>
    <property type="project" value="InterPro"/>
</dbReference>
<dbReference type="PANTHER" id="PTHR47992">
    <property type="entry name" value="PROTEIN PHOSPHATASE"/>
    <property type="match status" value="1"/>
</dbReference>
<evidence type="ECO:0000313" key="3">
    <source>
        <dbReference type="Proteomes" id="UP001153076"/>
    </source>
</evidence>
<reference evidence="2" key="1">
    <citation type="submission" date="2022-04" db="EMBL/GenBank/DDBJ databases">
        <title>Carnegiea gigantea Genome sequencing and assembly v2.</title>
        <authorList>
            <person name="Copetti D."/>
            <person name="Sanderson M.J."/>
            <person name="Burquez A."/>
            <person name="Wojciechowski M.F."/>
        </authorList>
    </citation>
    <scope>NUCLEOTIDE SEQUENCE</scope>
    <source>
        <strain evidence="2">SGP5-SGP5p</strain>
        <tissue evidence="2">Aerial part</tissue>
    </source>
</reference>
<keyword evidence="3" id="KW-1185">Reference proteome</keyword>
<dbReference type="AlphaFoldDB" id="A0A9Q1K7G0"/>
<sequence length="364" mass="40297">MNCAIVVQATFSPSNINASTNNVYNTLPPIMSPGNKDMMLKLPQLEAPFSTSHYHHHHPHVHKELPLLKRKRPARINVPLSNLLEGFASSPRDGAVDKLEEVDVEGDGYGIYCKRGRLRAQMEDRYSVLVDEGPHSSKQAAEFAATRLGKNILDYLGQGETKTETEIEYEKLIEEKIREGYLATDEEFLRSENAVGGTCCATALIQQGKLIVSNVGDCRAVISRGGVAEAVTIDHTPVREDEKIRIEAQARYVDCCSGVWRVQGSLAVSRAIGNQHLKQWVTAEPDTKIINIQPDCEFLILASDGLWDKISNQEAIDIVRPFSSASMGKPHMARACEKLVELSMSRGSSDDTSVMIVRLVHFVN</sequence>
<protein>
    <recommendedName>
        <fullName evidence="1">PPM-type phosphatase domain-containing protein</fullName>
    </recommendedName>
</protein>
<evidence type="ECO:0000313" key="2">
    <source>
        <dbReference type="EMBL" id="KAJ8438731.1"/>
    </source>
</evidence>
<dbReference type="Pfam" id="PF00481">
    <property type="entry name" value="PP2C"/>
    <property type="match status" value="1"/>
</dbReference>
<organism evidence="2 3">
    <name type="scientific">Carnegiea gigantea</name>
    <dbReference type="NCBI Taxonomy" id="171969"/>
    <lineage>
        <taxon>Eukaryota</taxon>
        <taxon>Viridiplantae</taxon>
        <taxon>Streptophyta</taxon>
        <taxon>Embryophyta</taxon>
        <taxon>Tracheophyta</taxon>
        <taxon>Spermatophyta</taxon>
        <taxon>Magnoliopsida</taxon>
        <taxon>eudicotyledons</taxon>
        <taxon>Gunneridae</taxon>
        <taxon>Pentapetalae</taxon>
        <taxon>Caryophyllales</taxon>
        <taxon>Cactineae</taxon>
        <taxon>Cactaceae</taxon>
        <taxon>Cactoideae</taxon>
        <taxon>Echinocereeae</taxon>
        <taxon>Carnegiea</taxon>
    </lineage>
</organism>
<gene>
    <name evidence="2" type="ORF">Cgig2_013777</name>
</gene>
<dbReference type="Gene3D" id="3.60.40.10">
    <property type="entry name" value="PPM-type phosphatase domain"/>
    <property type="match status" value="1"/>
</dbReference>
<comment type="caution">
    <text evidence="2">The sequence shown here is derived from an EMBL/GenBank/DDBJ whole genome shotgun (WGS) entry which is preliminary data.</text>
</comment>